<keyword evidence="3" id="KW-1185">Reference proteome</keyword>
<accession>A0AAQ3TV54</accession>
<protein>
    <submittedName>
        <fullName evidence="2">Uncharacterized protein</fullName>
    </submittedName>
</protein>
<feature type="region of interest" description="Disordered" evidence="1">
    <location>
        <begin position="1"/>
        <end position="23"/>
    </location>
</feature>
<evidence type="ECO:0000256" key="1">
    <source>
        <dbReference type="SAM" id="MobiDB-lite"/>
    </source>
</evidence>
<evidence type="ECO:0000313" key="3">
    <source>
        <dbReference type="Proteomes" id="UP001341281"/>
    </source>
</evidence>
<sequence>MRTSGKASKIPADAPTDRGTKQN</sequence>
<reference evidence="2 3" key="1">
    <citation type="submission" date="2024-02" db="EMBL/GenBank/DDBJ databases">
        <title>High-quality chromosome-scale genome assembly of Pensacola bahiagrass (Paspalum notatum Flugge var. saurae).</title>
        <authorList>
            <person name="Vega J.M."/>
            <person name="Podio M."/>
            <person name="Orjuela J."/>
            <person name="Siena L.A."/>
            <person name="Pessino S.C."/>
            <person name="Combes M.C."/>
            <person name="Mariac C."/>
            <person name="Albertini E."/>
            <person name="Pupilli F."/>
            <person name="Ortiz J.P.A."/>
            <person name="Leblanc O."/>
        </authorList>
    </citation>
    <scope>NUCLEOTIDE SEQUENCE [LARGE SCALE GENOMIC DNA]</scope>
    <source>
        <strain evidence="2">R1</strain>
        <tissue evidence="2">Leaf</tissue>
    </source>
</reference>
<dbReference type="AlphaFoldDB" id="A0AAQ3TV54"/>
<name>A0AAQ3TV54_PASNO</name>
<dbReference type="EMBL" id="CP144749">
    <property type="protein sequence ID" value="WVZ78260.1"/>
    <property type="molecule type" value="Genomic_DNA"/>
</dbReference>
<gene>
    <name evidence="2" type="ORF">U9M48_026001</name>
</gene>
<evidence type="ECO:0000313" key="2">
    <source>
        <dbReference type="EMBL" id="WVZ78260.1"/>
    </source>
</evidence>
<dbReference type="Proteomes" id="UP001341281">
    <property type="component" value="Chromosome 05"/>
</dbReference>
<organism evidence="2 3">
    <name type="scientific">Paspalum notatum var. saurae</name>
    <dbReference type="NCBI Taxonomy" id="547442"/>
    <lineage>
        <taxon>Eukaryota</taxon>
        <taxon>Viridiplantae</taxon>
        <taxon>Streptophyta</taxon>
        <taxon>Embryophyta</taxon>
        <taxon>Tracheophyta</taxon>
        <taxon>Spermatophyta</taxon>
        <taxon>Magnoliopsida</taxon>
        <taxon>Liliopsida</taxon>
        <taxon>Poales</taxon>
        <taxon>Poaceae</taxon>
        <taxon>PACMAD clade</taxon>
        <taxon>Panicoideae</taxon>
        <taxon>Andropogonodae</taxon>
        <taxon>Paspaleae</taxon>
        <taxon>Paspalinae</taxon>
        <taxon>Paspalum</taxon>
    </lineage>
</organism>
<proteinExistence type="predicted"/>